<dbReference type="EMBL" id="ASPP01029545">
    <property type="protein sequence ID" value="ETO04302.1"/>
    <property type="molecule type" value="Genomic_DNA"/>
</dbReference>
<evidence type="ECO:0000313" key="2">
    <source>
        <dbReference type="Proteomes" id="UP000023152"/>
    </source>
</evidence>
<reference evidence="1 2" key="1">
    <citation type="journal article" date="2013" name="Curr. Biol.">
        <title>The Genome of the Foraminiferan Reticulomyxa filosa.</title>
        <authorList>
            <person name="Glockner G."/>
            <person name="Hulsmann N."/>
            <person name="Schleicher M."/>
            <person name="Noegel A.A."/>
            <person name="Eichinger L."/>
            <person name="Gallinger C."/>
            <person name="Pawlowski J."/>
            <person name="Sierra R."/>
            <person name="Euteneuer U."/>
            <person name="Pillet L."/>
            <person name="Moustafa A."/>
            <person name="Platzer M."/>
            <person name="Groth M."/>
            <person name="Szafranski K."/>
            <person name="Schliwa M."/>
        </authorList>
    </citation>
    <scope>NUCLEOTIDE SEQUENCE [LARGE SCALE GENOMIC DNA]</scope>
</reference>
<gene>
    <name evidence="1" type="ORF">RFI_33095</name>
</gene>
<protein>
    <submittedName>
        <fullName evidence="1">Uncharacterized protein</fullName>
    </submittedName>
</protein>
<sequence>MASSIRKDLGDSSHSLLKVTVGSGVYMMLSTLEDDARANPKLALRILTYLKSQLQNVTPCELETSSKLPIPSIAENSFDSVHATLCSIADDSSVNLKIRTMALEVLLMVSVARGTLNTLLS</sequence>
<comment type="caution">
    <text evidence="1">The sequence shown here is derived from an EMBL/GenBank/DDBJ whole genome shotgun (WGS) entry which is preliminary data.</text>
</comment>
<organism evidence="1 2">
    <name type="scientific">Reticulomyxa filosa</name>
    <dbReference type="NCBI Taxonomy" id="46433"/>
    <lineage>
        <taxon>Eukaryota</taxon>
        <taxon>Sar</taxon>
        <taxon>Rhizaria</taxon>
        <taxon>Retaria</taxon>
        <taxon>Foraminifera</taxon>
        <taxon>Monothalamids</taxon>
        <taxon>Reticulomyxidae</taxon>
        <taxon>Reticulomyxa</taxon>
    </lineage>
</organism>
<accession>X6LT68</accession>
<keyword evidence="2" id="KW-1185">Reference proteome</keyword>
<dbReference type="Proteomes" id="UP000023152">
    <property type="component" value="Unassembled WGS sequence"/>
</dbReference>
<proteinExistence type="predicted"/>
<evidence type="ECO:0000313" key="1">
    <source>
        <dbReference type="EMBL" id="ETO04302.1"/>
    </source>
</evidence>
<name>X6LT68_RETFI</name>
<feature type="non-terminal residue" evidence="1">
    <location>
        <position position="121"/>
    </location>
</feature>
<dbReference type="AlphaFoldDB" id="X6LT68"/>